<feature type="domain" description="Bacterial Ig-like" evidence="3">
    <location>
        <begin position="1056"/>
        <end position="1153"/>
    </location>
</feature>
<feature type="region of interest" description="Disordered" evidence="1">
    <location>
        <begin position="31"/>
        <end position="69"/>
    </location>
</feature>
<feature type="compositionally biased region" description="Low complexity" evidence="1">
    <location>
        <begin position="1887"/>
        <end position="1914"/>
    </location>
</feature>
<feature type="compositionally biased region" description="Polar residues" evidence="1">
    <location>
        <begin position="383"/>
        <end position="392"/>
    </location>
</feature>
<feature type="region of interest" description="Disordered" evidence="1">
    <location>
        <begin position="1550"/>
        <end position="1610"/>
    </location>
</feature>
<feature type="region of interest" description="Disordered" evidence="1">
    <location>
        <begin position="2590"/>
        <end position="2650"/>
    </location>
</feature>
<organism evidence="4">
    <name type="scientific">Psychrobacter sp. (strain PRwf-1)</name>
    <dbReference type="NCBI Taxonomy" id="349106"/>
    <lineage>
        <taxon>Bacteria</taxon>
        <taxon>Pseudomonadati</taxon>
        <taxon>Pseudomonadota</taxon>
        <taxon>Gammaproteobacteria</taxon>
        <taxon>Moraxellales</taxon>
        <taxon>Moraxellaceae</taxon>
        <taxon>Psychrobacter</taxon>
    </lineage>
</organism>
<feature type="compositionally biased region" description="Low complexity" evidence="1">
    <location>
        <begin position="3239"/>
        <end position="3266"/>
    </location>
</feature>
<feature type="region of interest" description="Disordered" evidence="1">
    <location>
        <begin position="3318"/>
        <end position="3378"/>
    </location>
</feature>
<feature type="domain" description="Bacterial Ig-like" evidence="3">
    <location>
        <begin position="3032"/>
        <end position="3129"/>
    </location>
</feature>
<feature type="compositionally biased region" description="Low complexity" evidence="1">
    <location>
        <begin position="535"/>
        <end position="562"/>
    </location>
</feature>
<feature type="region of interest" description="Disordered" evidence="1">
    <location>
        <begin position="197"/>
        <end position="258"/>
    </location>
</feature>
<feature type="domain" description="Bacterial Ig-like" evidence="3">
    <location>
        <begin position="2304"/>
        <end position="2401"/>
    </location>
</feature>
<feature type="region of interest" description="Disordered" evidence="1">
    <location>
        <begin position="1209"/>
        <end position="1298"/>
    </location>
</feature>
<evidence type="ECO:0000259" key="3">
    <source>
        <dbReference type="Pfam" id="PF19077"/>
    </source>
</evidence>
<feature type="domain" description="Bacterial Ig-like" evidence="3">
    <location>
        <begin position="952"/>
        <end position="1049"/>
    </location>
</feature>
<reference evidence="4" key="1">
    <citation type="submission" date="2007-05" db="EMBL/GenBank/DDBJ databases">
        <title>Complete sequence of chromosome of Psychrobacter sp. PRwf-1.</title>
        <authorList>
            <consortium name="US DOE Joint Genome Institute"/>
            <person name="Copeland A."/>
            <person name="Lucas S."/>
            <person name="Lapidus A."/>
            <person name="Barry K."/>
            <person name="Detter J.C."/>
            <person name="Glavina del Rio T."/>
            <person name="Hammon N."/>
            <person name="Israni S."/>
            <person name="Dalin E."/>
            <person name="Tice H."/>
            <person name="Pitluck S."/>
            <person name="Chain P."/>
            <person name="Malfatti S."/>
            <person name="Shin M."/>
            <person name="Vergez L."/>
            <person name="Schmutz J."/>
            <person name="Larimer F."/>
            <person name="Land M."/>
            <person name="Hauser L."/>
            <person name="Kyrpides N."/>
            <person name="Kim E."/>
            <person name="Tiedje J."/>
            <person name="Richardson P."/>
        </authorList>
    </citation>
    <scope>NUCLEOTIDE SEQUENCE [LARGE SCALE GENOMIC DNA]</scope>
    <source>
        <strain evidence="4">PRwf-1</strain>
    </source>
</reference>
<feature type="domain" description="Bacterial Ig" evidence="2">
    <location>
        <begin position="49"/>
        <end position="131"/>
    </location>
</feature>
<feature type="domain" description="Bacterial Ig-like" evidence="3">
    <location>
        <begin position="3448"/>
        <end position="3545"/>
    </location>
</feature>
<evidence type="ECO:0000313" key="4">
    <source>
        <dbReference type="EMBL" id="ABQ94001.1"/>
    </source>
</evidence>
<feature type="compositionally biased region" description="Polar residues" evidence="1">
    <location>
        <begin position="2671"/>
        <end position="2680"/>
    </location>
</feature>
<evidence type="ECO:0000259" key="2">
    <source>
        <dbReference type="Pfam" id="PF17936"/>
    </source>
</evidence>
<dbReference type="eggNOG" id="COG4932">
    <property type="taxonomic scope" value="Bacteria"/>
</dbReference>
<feature type="region of interest" description="Disordered" evidence="1">
    <location>
        <begin position="2798"/>
        <end position="2858"/>
    </location>
</feature>
<feature type="compositionally biased region" description="Low complexity" evidence="1">
    <location>
        <begin position="1783"/>
        <end position="1810"/>
    </location>
</feature>
<feature type="region of interest" description="Disordered" evidence="1">
    <location>
        <begin position="302"/>
        <end position="362"/>
    </location>
</feature>
<feature type="domain" description="Bacterial Ig-like" evidence="3">
    <location>
        <begin position="4072"/>
        <end position="4169"/>
    </location>
</feature>
<feature type="region of interest" description="Disordered" evidence="1">
    <location>
        <begin position="3214"/>
        <end position="3274"/>
    </location>
</feature>
<proteinExistence type="predicted"/>
<feature type="domain" description="Bacterial Ig-like" evidence="3">
    <location>
        <begin position="3344"/>
        <end position="3441"/>
    </location>
</feature>
<feature type="domain" description="Bacterial Ig-like" evidence="3">
    <location>
        <begin position="2512"/>
        <end position="2609"/>
    </location>
</feature>
<feature type="domain" description="Bacterial Ig-like" evidence="3">
    <location>
        <begin position="2096"/>
        <end position="2193"/>
    </location>
</feature>
<feature type="compositionally biased region" description="Low complexity" evidence="1">
    <location>
        <begin position="3759"/>
        <end position="3786"/>
    </location>
</feature>
<feature type="region of interest" description="Disordered" evidence="1">
    <location>
        <begin position="2486"/>
        <end position="2546"/>
    </location>
</feature>
<name>A5WEB0_PSYWF</name>
<feature type="domain" description="Bacterial Ig-like" evidence="3">
    <location>
        <begin position="224"/>
        <end position="321"/>
    </location>
</feature>
<feature type="domain" description="Bacterial Ig-like" evidence="3">
    <location>
        <begin position="4176"/>
        <end position="4273"/>
    </location>
</feature>
<feature type="region of interest" description="Disordered" evidence="1">
    <location>
        <begin position="1758"/>
        <end position="1818"/>
    </location>
</feature>
<feature type="compositionally biased region" description="Low complexity" evidence="1">
    <location>
        <begin position="3863"/>
        <end position="3877"/>
    </location>
</feature>
<feature type="region of interest" description="Disordered" evidence="1">
    <location>
        <begin position="3393"/>
        <end position="3483"/>
    </location>
</feature>
<feature type="domain" description="Bacterial Ig-like" evidence="3">
    <location>
        <begin position="2616"/>
        <end position="2713"/>
    </location>
</feature>
<feature type="domain" description="Bacterial Ig-like" evidence="3">
    <location>
        <begin position="3864"/>
        <end position="3961"/>
    </location>
</feature>
<feature type="region of interest" description="Disordered" evidence="1">
    <location>
        <begin position="510"/>
        <end position="570"/>
    </location>
</feature>
<sequence>MIGETTTDTDGNYEVEVPVIADGDKVEITATDKAGNESDPVEAMGDTTAPDAPTATVSPDGTTVTGKTEPGATVEIKDKAGNVIGTATADDKGEYTAELDVPLTNGETITAEATDKAGNGPSTAVNATAPDTTAPDAPTATVSPDGTTVTGKTEPGATVEIKDKAGNVIGTATADDKGEYTAELDVPLTNGETITAEATDKAGNGPSTAVNATAPDTTAPDAPTTAPDMTAATDTGTSDTDNLTSDTTPDFTVATPTDGTPVLIVDGVEVPATVKDNGDGTSTLTPTKPLTEGEHTVAVATKDPAGNVSDPSAALPVTIDTKPPVAPTTAPDMTAATDTGTSDTDNLTSDTTPDFTVATPTDGTPVLIVDGVEVPATVKDNGDGTSTLTPTKPLTEGEHTVAVATKDPAGNVSDPSAALPVTIDTKPPVAPTTAPDMTAATDTGTSDTDNLTSDTTPDFTVATPTDGTPVLIVDGVEVPATVKDNGDGTSTLTPTKPLTEGEHTVAVATKDPAGNVSDPSAALPVTIDTKPPVAPTTAPDMTAATDTGTSDTDNLTSDTTPDFTVATPTDGTPVLIVDGVEVPATVKDNGDGTSTLTPTKPLTEGEHTVAVATKDPAGNVSDPSAALPVTIDTKPPVAPTTAPDMTAATDTGTSDTDNLTSDTTPDFTVATPTDGTPVLIVDGVEVPATVKDNGDGTSTLTPTKPLTEGEHTVAVATKDPAGNVSDPSAALPVTIDTKPPVAPTTAPDMTAATDTGTSDTDNLTSDTTPDFTVATPTDGTPVLIVDGVEVPATVKDNGDGTSTLTPTKPLTEGEHTVAVATKDPAGNVSDPSAALPVTIDTKPPVAPTTAPDMTAATDTGTSDTDNLTSDTTPDFTVATPTDGTPVLIVDGVEVPATVKDNGDGTSTLTPTKPLTEGEHTVAVATKDPAGNVSDPSAALPVTIDTKPPVAPTTAPDMTAATDTGTSDTDNLTSDTTPDFTVATPTDGTPVLIVDGVEVPATVKDNGDGTSTLTPTKPLTEGEHTVAVATKDPAGNVSDPSAALPVTIDTKPPVAPTTAPDMTAATDTGTSDTDNLTSDTTPDFTVATPTDGTPVLIVDGVEVPATVKDNGDGTSTLTPTKPLTEGEHTVAVATKDPAGNVSDPSAALPVTIDTKPPVAPTTAPDMTAATDTGTSDTDNLTSDTTPDFTVATPTDGTPVLIVDGVEVPATVKDNGDGTSTLTPTKPLTEGEHTVAVATKDPAGNVSDPSAALPVTIDTKPPVAPTTAPDMTAATDTGTSDTDNLTSDTTPDFTVATPTDGTPVLIVDGVEVPATVKDNGDGTSTLTPTKPLTEGEHTVAVATKDPAGNVSDPSAALPVTIDTKPPVAPTTAPDMTAATDTGTSDTDNLTSDTTPDFTVATPTDGTPVLIVDGVEVPATVKDNGDGTSTLTPTKPLTEGEHTVAVATKDPAGNVSDPSAALPVTIDTKPPVAPTTAPDMTAATDTGTSDTDNLTSDTTPDFTVATPTDGTPVLIVDGVEVPATVKDNGDGTSTLTPTKPLTEGEHTVAVATKDPAGNVSDPSAALPVTIDTKPPVAPTTAPDMTAATDTGTSDTDNLTSDNTPDFTVATPTDGTPVLIVDGVEVPATVKDNGDGTSTLTPTKPLTEGEHTVAVATKDPAGNVSDPSAALPVTIDTKPPVAPTTAPDMTAATDTGTSDTDNLTSDTTPDFTVATPTDGTPVLIVDGVEVPATVKDNGDGTSTLTPTKPLTEGEHTVAVATKDPAGNVSDPSAALPVTIDTKPPVAPTTAPDMTAATDTGTSDTDNLTSDTTPDFTVATPTDGTPVLIVDGVEVPATVKDNGDGTSTLTPTKPLTEGEHTVAVATKDPAGNVSDPSAALPVTIDTKPPVAPTTAPDMTAATDTGTSDTDNLTSDTTPDFTVATPTDGTPVLIVDGVEVPATVKDNGDGTSTLTPTKPLTEGEHTVAVATKDPAGNVSDPSAALPVTIDTKPPVAPTTAPDMTAATDTGTSDTDNLTSDTTPDFTVATPTDGTPVLIVDGVEVPATVKDNGDGTSTLTPTKPLTEGEHTVAVATKDPAGNVSDPSAALPVTIDTKPPVAPTTAPDMTAATDTGTSDTDNLTSDTTPDFTVATPTDGTPVLIVDGVEVPATVKDNGDGTSTLTPTKPLTEGEHTVAVATKDPAGNVSDPSAALPVTIDTKPPVAPTTAPDMTAATDTGTSDTDNLTSDTTPDFTVATPTDGTPVLIVDGVEVPATVKDNGDGTSTLTPTKPLTEGEHTVAVATKDPAGNVSDPSAALPVTIDTKPPVAPTTAPDMTAATDTGTSDTDNLTSDTTPDFTVATPTDGTPVLIVDGVEVPATVKDNGDGTSTLTPTKPLTEGEHTVAVATKDPAGNVSDPSAALPVTIDTKPPVAPTTAPDMTAATDTGTSDTDNLTSDTTPDFTVATPTDGTPVLIVDGVEVPATVKDNGDGTSTLTPTKPLTEGEHTVAVATKDPAGNVSDPSAALPVTIDTKPPVAPTTAPDMTAATDTGTSDTDNLTSDTTPDFTVATPTDGTPVLIVDGVEVPATVKDNGDGTSTLTPTKPLTEGEHTVAVATKDPAGNVSDPSAALPVTIDTKPPVAPTTAPDMTAATDTGTSDTDNLTSDTTPDFTVATPTDGTPVLIVDGVEVPATVKDNGDGTSTLTPTKPLTEGEHTVAVATKDPAGNVSDPSAALPVTIDTKPPVAPTTAPDMTAATDTGTSDTDNLTSDTTPDFTVATPTDGTPVLIVDGVEVPATVKDNGDGTSTLTPTKPLTEGEHTVAVATKDPAGNVSDPSAALPVTIDTKPPVAPTTAPDMTAATDTGTSDTDNLTSDTTPDFTVATPTDGTPVLIVDGVEVPATVKDNGDGTSTLTPTKPLTEGEHTVAVATKDPAGNVSDPSAALPVTIDTKPPVAPTTAPDMTAATDTGTSDTDNLTSDTTPDFTVATPTDGTPVLIVDGVEVPATVKDNGDGTSTLTPTKPLTEGEHTVAVATKDPAGNVSDPSAALPVTIDTKPPVAPTTAPDMTAATDTGTSDTDNLTSDTTPDFTVATPTDGTPVLIVDGVEVPATVKDNGDGTSTLTPTKPLTEGEHTVAVATKDPAGNVSDPSAALPVTIDTKPPVAPTTAPDMTAATDTGTSDTDNLTSDTTPDFTVATPTDGTPVLIVDGVEVPATVKDNGDGTSTLTPTKPLTEGEHTVAVATKDPAGNVSDPSAALPVTIDTKPPVAPTTAPDMTAATDTGTSDTDNLTSDTTPDFTVATPTDGTPVLIVDGVEVPATVKDNGDGTSTLTPTKPLTEGEHTVAVATKDPAGNVSDPSAALPVTIDTKPPVAPTTAPDMTAATDTGTSDTDNLTSDTTPDFTVATPTDGTPVLIVDGVEVPATVKDNGDGTSTLTPTKPLTEGEHTVAVATKDPAGNVSDPSAALPVTIDTKPPVAPTTAPDMTAATDTGTSDTDNLTSDTTPDFTVATPTDGTPVLIVDGVEVPATVKDNGDGTSTLTPTKPLTEGEHTVAVATKDPAGNVSDPSAALPVTIDTKPPVAPTTAPDMTAATDTGTSDTDNLTSDTTPDFTVATPTDGTPVLIVDGVEVPATVKDNGDGTSTLTPTKPLTEGEHTVAVATKDPAGNVSDPSAALPVTIDTKPPVAPTTAPDMTAATDTGTSDTDNLTSDNTPDFTVATPTDGTPVLIVDGVEVPATVKDNGDGTSTLTPTKPLTEGEHTVAVATKDPAGNVSDPSAALPVTIDTKPPVAPTTAPDMTAATDTGTSDTDNLTSDTTPDFTVATPTDGTPVLIVDGVEVPATVKDNGDGTSTLTPTKPLTEGEHTVAVATKDPAGNVSDPSAALPVTIDTKPPVAPTTAPDMTAATDTGTSHTDNLTSDTTPDFTVATPTDGTPVLIVDGVEVPATVKDNGDGTSTLTPTKPLTEGEHTVAVATKDPAGNVSDPSAALPVTIDTKPPVAPTTAPDMTAATDTGTSHTDNLTSDTTPDFTVATPTDGTPVLIVDGVEVPATVKDNGDGTSTLTPTKPLTEGEHTVAVATKDPAGNVSDPSAALPVTIDTKPPVAPTTAPDMTAATDTGTSDTDNLTSDTTPDFTVATPTDGTPVLIVDGVEVPATVKDNGDGTSTLTPTKPLTEGEHTVAVATKDPAGNVSDPSAALPVTIDTKPPVAPTTAPDMTAATDTGISDTDNLTSDTTPDFTVATPTDGTPVLIVDGVEVPATVKDNGDGTSTLTPTKPLTEGEHTVAVATKDPAGNVSDPSAALPVTIDTKPPVSAATVALTADTNNDGLLSTAELNGATTTPVEISIPSDAQVGDVITVTDNAGTTIAIYTVSDGTDGTVTAGSTQTATANVPADGSTLTVTSTITDAAGNTGPNSTDSAKVDTSVTTGTLSFANLTDSGVQGDNKSNDNTFDLTLADQEAGSDVC</sequence>
<feature type="region of interest" description="Disordered" evidence="1">
    <location>
        <begin position="3526"/>
        <end position="3586"/>
    </location>
</feature>
<feature type="compositionally biased region" description="Polar residues" evidence="1">
    <location>
        <begin position="903"/>
        <end position="912"/>
    </location>
</feature>
<feature type="compositionally biased region" description="Low complexity" evidence="1">
    <location>
        <begin position="2719"/>
        <end position="2746"/>
    </location>
</feature>
<feature type="domain" description="Bacterial Ig-like" evidence="3">
    <location>
        <begin position="1888"/>
        <end position="1985"/>
    </location>
</feature>
<feature type="compositionally biased region" description="Polar residues" evidence="1">
    <location>
        <begin position="2983"/>
        <end position="2992"/>
    </location>
</feature>
<feature type="compositionally biased region" description="Low complexity" evidence="1">
    <location>
        <begin position="4071"/>
        <end position="4098"/>
    </location>
</feature>
<feature type="compositionally biased region" description="Low complexity" evidence="1">
    <location>
        <begin position="3655"/>
        <end position="3682"/>
    </location>
</feature>
<feature type="domain" description="Bacterial Ig-like" evidence="3">
    <location>
        <begin position="848"/>
        <end position="945"/>
    </location>
</feature>
<feature type="compositionally biased region" description="Polar residues" evidence="1">
    <location>
        <begin position="3982"/>
        <end position="4002"/>
    </location>
</feature>
<feature type="domain" description="Bacterial Ig-like" evidence="3">
    <location>
        <begin position="3240"/>
        <end position="3337"/>
    </location>
</feature>
<feature type="compositionally biased region" description="Low complexity" evidence="1">
    <location>
        <begin position="847"/>
        <end position="874"/>
    </location>
</feature>
<dbReference type="InterPro" id="IPR044016">
    <property type="entry name" value="Big_13"/>
</dbReference>
<feature type="region of interest" description="Disordered" evidence="1">
    <location>
        <begin position="2174"/>
        <end position="2234"/>
    </location>
</feature>
<feature type="compositionally biased region" description="Low complexity" evidence="1">
    <location>
        <begin position="46"/>
        <end position="60"/>
    </location>
</feature>
<feature type="region of interest" description="Disordered" evidence="1">
    <location>
        <begin position="1862"/>
        <end position="1922"/>
    </location>
</feature>
<accession>A5WEB0</accession>
<feature type="domain" description="Bacterial Ig-like" evidence="3">
    <location>
        <begin position="1160"/>
        <end position="1257"/>
    </location>
</feature>
<feature type="region of interest" description="Disordered" evidence="1">
    <location>
        <begin position="113"/>
        <end position="156"/>
    </location>
</feature>
<feature type="compositionally biased region" description="Polar residues" evidence="1">
    <location>
        <begin position="1215"/>
        <end position="1224"/>
    </location>
</feature>
<feature type="region of interest" description="Disordered" evidence="1">
    <location>
        <begin position="1654"/>
        <end position="1714"/>
    </location>
</feature>
<feature type="region of interest" description="Disordered" evidence="1">
    <location>
        <begin position="718"/>
        <end position="778"/>
    </location>
</feature>
<dbReference type="PROSITE" id="PS00018">
    <property type="entry name" value="EF_HAND_1"/>
    <property type="match status" value="1"/>
</dbReference>
<feature type="region of interest" description="Disordered" evidence="1">
    <location>
        <begin position="1966"/>
        <end position="2026"/>
    </location>
</feature>
<feature type="domain" description="Bacterial Ig-like" evidence="3">
    <location>
        <begin position="1576"/>
        <end position="1673"/>
    </location>
</feature>
<feature type="domain" description="Bacterial Ig-like" evidence="3">
    <location>
        <begin position="3136"/>
        <end position="3233"/>
    </location>
</feature>
<feature type="compositionally biased region" description="Low complexity" evidence="1">
    <location>
        <begin position="2407"/>
        <end position="2434"/>
    </location>
</feature>
<gene>
    <name evidence="4" type="ordered locus">PsycPRwf_1051</name>
</gene>
<feature type="domain" description="Bacterial Ig-like" evidence="3">
    <location>
        <begin position="1680"/>
        <end position="1777"/>
    </location>
</feature>
<feature type="domain" description="Bacterial Ig-like" evidence="3">
    <location>
        <begin position="536"/>
        <end position="633"/>
    </location>
</feature>
<feature type="compositionally biased region" description="Low complexity" evidence="1">
    <location>
        <begin position="951"/>
        <end position="978"/>
    </location>
</feature>
<feature type="domain" description="Bacterial Ig-like" evidence="3">
    <location>
        <begin position="744"/>
        <end position="841"/>
    </location>
</feature>
<feature type="compositionally biased region" description="Low complexity" evidence="1">
    <location>
        <begin position="1575"/>
        <end position="1602"/>
    </location>
</feature>
<dbReference type="InterPro" id="IPR013783">
    <property type="entry name" value="Ig-like_fold"/>
</dbReference>
<feature type="compositionally biased region" description="Low complexity" evidence="1">
    <location>
        <begin position="327"/>
        <end position="354"/>
    </location>
</feature>
<feature type="region of interest" description="Disordered" evidence="1">
    <location>
        <begin position="377"/>
        <end position="467"/>
    </location>
</feature>
<dbReference type="KEGG" id="prw:PsycPRwf_1051"/>
<feature type="compositionally biased region" description="Low complexity" evidence="1">
    <location>
        <begin position="3135"/>
        <end position="3162"/>
    </location>
</feature>
<feature type="region of interest" description="Disordered" evidence="1">
    <location>
        <begin position="3942"/>
        <end position="4002"/>
    </location>
</feature>
<dbReference type="InterPro" id="IPR041498">
    <property type="entry name" value="Big_6"/>
</dbReference>
<feature type="region of interest" description="Disordered" evidence="1">
    <location>
        <begin position="2902"/>
        <end position="2962"/>
    </location>
</feature>
<feature type="region of interest" description="Disordered" evidence="1">
    <location>
        <begin position="3734"/>
        <end position="3794"/>
    </location>
</feature>
<dbReference type="STRING" id="349106.PsycPRwf_1051"/>
<feature type="compositionally biased region" description="Low complexity" evidence="1">
    <location>
        <begin position="123"/>
        <end position="142"/>
    </location>
</feature>
<feature type="region of interest" description="Disordered" evidence="1">
    <location>
        <begin position="1342"/>
        <end position="1402"/>
    </location>
</feature>
<feature type="compositionally biased region" description="Low complexity" evidence="1">
    <location>
        <begin position="3551"/>
        <end position="3578"/>
    </location>
</feature>
<feature type="domain" description="Bacterial Ig-like" evidence="3">
    <location>
        <begin position="1368"/>
        <end position="1465"/>
    </location>
</feature>
<feature type="compositionally biased region" description="Low complexity" evidence="1">
    <location>
        <begin position="4175"/>
        <end position="4187"/>
    </location>
</feature>
<feature type="domain" description="Bacterial Ig-like" evidence="3">
    <location>
        <begin position="1784"/>
        <end position="1881"/>
    </location>
</feature>
<feature type="compositionally biased region" description="Low complexity" evidence="1">
    <location>
        <begin position="1055"/>
        <end position="1082"/>
    </location>
</feature>
<evidence type="ECO:0000256" key="1">
    <source>
        <dbReference type="SAM" id="MobiDB-lite"/>
    </source>
</evidence>
<feature type="domain" description="Bacterial Ig-like" evidence="3">
    <location>
        <begin position="640"/>
        <end position="737"/>
    </location>
</feature>
<feature type="compositionally biased region" description="Low complexity" evidence="1">
    <location>
        <begin position="2199"/>
        <end position="2226"/>
    </location>
</feature>
<feature type="region of interest" description="Disordered" evidence="1">
    <location>
        <begin position="897"/>
        <end position="987"/>
    </location>
</feature>
<feature type="compositionally biased region" description="Low complexity" evidence="1">
    <location>
        <begin position="1991"/>
        <end position="2018"/>
    </location>
</feature>
<feature type="compositionally biased region" description="Low complexity" evidence="1">
    <location>
        <begin position="1159"/>
        <end position="1186"/>
    </location>
</feature>
<protein>
    <submittedName>
        <fullName evidence="4">Uncharacterized protein</fullName>
    </submittedName>
</protein>
<feature type="region of interest" description="Disordered" evidence="1">
    <location>
        <begin position="822"/>
        <end position="882"/>
    </location>
</feature>
<feature type="domain" description="Bacterial Ig-like" evidence="3">
    <location>
        <begin position="1992"/>
        <end position="2089"/>
    </location>
</feature>
<feature type="compositionally biased region" description="Polar residues" evidence="1">
    <location>
        <begin position="3399"/>
        <end position="3408"/>
    </location>
</feature>
<feature type="domain" description="Bacterial Ig-like" evidence="3">
    <location>
        <begin position="3968"/>
        <end position="4065"/>
    </location>
</feature>
<feature type="region of interest" description="Disordered" evidence="1">
    <location>
        <begin position="2665"/>
        <end position="2755"/>
    </location>
</feature>
<feature type="region of interest" description="Disordered" evidence="1">
    <location>
        <begin position="1446"/>
        <end position="1506"/>
    </location>
</feature>
<dbReference type="Pfam" id="PF19077">
    <property type="entry name" value="Big_13"/>
    <property type="match status" value="39"/>
</dbReference>
<dbReference type="Pfam" id="PF17936">
    <property type="entry name" value="Big_6"/>
    <property type="match status" value="2"/>
</dbReference>
<feature type="compositionally biased region" description="Low complexity" evidence="1">
    <location>
        <begin position="3447"/>
        <end position="3474"/>
    </location>
</feature>
<feature type="compositionally biased region" description="Polar residues" evidence="1">
    <location>
        <begin position="4188"/>
        <end position="4210"/>
    </location>
</feature>
<feature type="region of interest" description="Disordered" evidence="1">
    <location>
        <begin position="2382"/>
        <end position="2443"/>
    </location>
</feature>
<feature type="domain" description="Bacterial Ig" evidence="2">
    <location>
        <begin position="134"/>
        <end position="216"/>
    </location>
</feature>
<feature type="domain" description="Bacterial Ig-like" evidence="3">
    <location>
        <begin position="2824"/>
        <end position="2921"/>
    </location>
</feature>
<feature type="compositionally biased region" description="Low complexity" evidence="1">
    <location>
        <begin position="2823"/>
        <end position="2850"/>
    </location>
</feature>
<feature type="domain" description="Bacterial Ig-like" evidence="3">
    <location>
        <begin position="2720"/>
        <end position="2817"/>
    </location>
</feature>
<feature type="compositionally biased region" description="Low complexity" evidence="1">
    <location>
        <begin position="3343"/>
        <end position="3370"/>
    </location>
</feature>
<feature type="compositionally biased region" description="Polar residues" evidence="1">
    <location>
        <begin position="3878"/>
        <end position="3898"/>
    </location>
</feature>
<feature type="compositionally biased region" description="Low complexity" evidence="1">
    <location>
        <begin position="1679"/>
        <end position="1706"/>
    </location>
</feature>
<feature type="domain" description="Bacterial Ig-like" evidence="3">
    <location>
        <begin position="328"/>
        <end position="425"/>
    </location>
</feature>
<feature type="compositionally biased region" description="Low complexity" evidence="1">
    <location>
        <begin position="2927"/>
        <end position="2954"/>
    </location>
</feature>
<feature type="compositionally biased region" description="Low complexity" evidence="1">
    <location>
        <begin position="639"/>
        <end position="666"/>
    </location>
</feature>
<feature type="region of interest" description="Disordered" evidence="1">
    <location>
        <begin position="3838"/>
        <end position="3898"/>
    </location>
</feature>
<feature type="compositionally biased region" description="Low complexity" evidence="1">
    <location>
        <begin position="1471"/>
        <end position="1498"/>
    </location>
</feature>
<feature type="region of interest" description="Disordered" evidence="1">
    <location>
        <begin position="2278"/>
        <end position="2339"/>
    </location>
</feature>
<feature type="domain" description="Bacterial Ig-like" evidence="3">
    <location>
        <begin position="1472"/>
        <end position="1569"/>
    </location>
</feature>
<feature type="compositionally biased region" description="Low complexity" evidence="1">
    <location>
        <begin position="743"/>
        <end position="770"/>
    </location>
</feature>
<dbReference type="eggNOG" id="COG2931">
    <property type="taxonomic scope" value="Bacteria"/>
</dbReference>
<feature type="region of interest" description="Disordered" evidence="1">
    <location>
        <begin position="2041"/>
        <end position="2131"/>
    </location>
</feature>
<feature type="compositionally biased region" description="Low complexity" evidence="1">
    <location>
        <begin position="431"/>
        <end position="458"/>
    </location>
</feature>
<feature type="compositionally biased region" description="Low complexity" evidence="1">
    <location>
        <begin position="1367"/>
        <end position="1394"/>
    </location>
</feature>
<feature type="compositionally biased region" description="Low complexity" evidence="1">
    <location>
        <begin position="2615"/>
        <end position="2642"/>
    </location>
</feature>
<feature type="region of interest" description="Disordered" evidence="1">
    <location>
        <begin position="1030"/>
        <end position="1090"/>
    </location>
</feature>
<dbReference type="HOGENOM" id="CLU_224167_0_0_6"/>
<feature type="domain" description="Bacterial Ig-like" evidence="3">
    <location>
        <begin position="432"/>
        <end position="529"/>
    </location>
</feature>
<feature type="domain" description="Bacterial Ig-like" evidence="3">
    <location>
        <begin position="3552"/>
        <end position="3649"/>
    </location>
</feature>
<feature type="compositionally biased region" description="Low complexity" evidence="1">
    <location>
        <begin position="2095"/>
        <end position="2122"/>
    </location>
</feature>
<feature type="compositionally biased region" description="Polar residues" evidence="1">
    <location>
        <begin position="2047"/>
        <end position="2056"/>
    </location>
</feature>
<dbReference type="EMBL" id="CP000713">
    <property type="protein sequence ID" value="ABQ94001.1"/>
    <property type="molecule type" value="Genomic_DNA"/>
</dbReference>
<feature type="domain" description="Bacterial Ig-like" evidence="3">
    <location>
        <begin position="1264"/>
        <end position="1361"/>
    </location>
</feature>
<feature type="region of interest" description="Disordered" evidence="1">
    <location>
        <begin position="4150"/>
        <end position="4210"/>
    </location>
</feature>
<feature type="region of interest" description="Disordered" evidence="1">
    <location>
        <begin position="2977"/>
        <end position="3067"/>
    </location>
</feature>
<feature type="domain" description="Bacterial Ig-like" evidence="3">
    <location>
        <begin position="3656"/>
        <end position="3753"/>
    </location>
</feature>
<feature type="region of interest" description="Disordered" evidence="1">
    <location>
        <begin position="4046"/>
        <end position="4106"/>
    </location>
</feature>
<feature type="domain" description="Bacterial Ig-like" evidence="3">
    <location>
        <begin position="2408"/>
        <end position="2505"/>
    </location>
</feature>
<feature type="compositionally biased region" description="Low complexity" evidence="1">
    <location>
        <begin position="3967"/>
        <end position="3981"/>
    </location>
</feature>
<dbReference type="NCBIfam" id="NF033510">
    <property type="entry name" value="Ca_tandemer"/>
    <property type="match status" value="2"/>
</dbReference>
<feature type="compositionally biased region" description="Low complexity" evidence="1">
    <location>
        <begin position="3031"/>
        <end position="3058"/>
    </location>
</feature>
<feature type="compositionally biased region" description="Low complexity" evidence="1">
    <location>
        <begin position="1263"/>
        <end position="1290"/>
    </location>
</feature>
<feature type="region of interest" description="Disordered" evidence="1">
    <location>
        <begin position="614"/>
        <end position="674"/>
    </location>
</feature>
<dbReference type="Gene3D" id="2.60.40.10">
    <property type="entry name" value="Immunoglobulins"/>
    <property type="match status" value="42"/>
</dbReference>
<feature type="region of interest" description="Disordered" evidence="1">
    <location>
        <begin position="3110"/>
        <end position="3170"/>
    </location>
</feature>
<feature type="compositionally biased region" description="Low complexity" evidence="1">
    <location>
        <begin position="212"/>
        <end position="250"/>
    </location>
</feature>
<feature type="domain" description="Bacterial Ig-like" evidence="3">
    <location>
        <begin position="3760"/>
        <end position="3857"/>
    </location>
</feature>
<feature type="region of interest" description="Disordered" evidence="1">
    <location>
        <begin position="1134"/>
        <end position="1194"/>
    </location>
</feature>
<feature type="compositionally biased region" description="Low complexity" evidence="1">
    <location>
        <begin position="2511"/>
        <end position="2538"/>
    </location>
</feature>
<dbReference type="InterPro" id="IPR018247">
    <property type="entry name" value="EF_Hand_1_Ca_BS"/>
</dbReference>
<feature type="compositionally biased region" description="Low complexity" evidence="1">
    <location>
        <begin position="2303"/>
        <end position="2330"/>
    </location>
</feature>
<feature type="domain" description="Bacterial Ig-like" evidence="3">
    <location>
        <begin position="2200"/>
        <end position="2297"/>
    </location>
</feature>
<feature type="region of interest" description="Disordered" evidence="1">
    <location>
        <begin position="3630"/>
        <end position="3690"/>
    </location>
</feature>
<feature type="domain" description="Bacterial Ig-like" evidence="3">
    <location>
        <begin position="2928"/>
        <end position="3025"/>
    </location>
</feature>